<dbReference type="InterPro" id="IPR011008">
    <property type="entry name" value="Dimeric_a/b-barrel"/>
</dbReference>
<gene>
    <name evidence="3" type="ORF">POL72_00170</name>
</gene>
<dbReference type="Pfam" id="PF03992">
    <property type="entry name" value="ABM"/>
    <property type="match status" value="1"/>
</dbReference>
<dbReference type="GO" id="GO:0004497">
    <property type="term" value="F:monooxygenase activity"/>
    <property type="evidence" value="ECO:0007669"/>
    <property type="project" value="UniProtKB-KW"/>
</dbReference>
<dbReference type="PANTHER" id="PTHR40057:SF1">
    <property type="entry name" value="SLR1162 PROTEIN"/>
    <property type="match status" value="1"/>
</dbReference>
<protein>
    <submittedName>
        <fullName evidence="3">Antibiotic biosynthesis monooxygenase</fullName>
    </submittedName>
</protein>
<feature type="transmembrane region" description="Helical" evidence="1">
    <location>
        <begin position="146"/>
        <end position="169"/>
    </location>
</feature>
<proteinExistence type="predicted"/>
<evidence type="ECO:0000313" key="4">
    <source>
        <dbReference type="Proteomes" id="UP001217485"/>
    </source>
</evidence>
<evidence type="ECO:0000259" key="2">
    <source>
        <dbReference type="PROSITE" id="PS51725"/>
    </source>
</evidence>
<dbReference type="PANTHER" id="PTHR40057">
    <property type="entry name" value="SLR1162 PROTEIN"/>
    <property type="match status" value="1"/>
</dbReference>
<dbReference type="SUPFAM" id="SSF54909">
    <property type="entry name" value="Dimeric alpha+beta barrel"/>
    <property type="match status" value="1"/>
</dbReference>
<keyword evidence="1" id="KW-1133">Transmembrane helix</keyword>
<evidence type="ECO:0000313" key="3">
    <source>
        <dbReference type="EMBL" id="MDC0676135.1"/>
    </source>
</evidence>
<comment type="caution">
    <text evidence="3">The sequence shown here is derived from an EMBL/GenBank/DDBJ whole genome shotgun (WGS) entry which is preliminary data.</text>
</comment>
<accession>A0ABT5BRG0</accession>
<dbReference type="RefSeq" id="WP_272092842.1">
    <property type="nucleotide sequence ID" value="NZ_JAQNDK010000001.1"/>
</dbReference>
<dbReference type="EMBL" id="JAQNDK010000001">
    <property type="protein sequence ID" value="MDC0676135.1"/>
    <property type="molecule type" value="Genomic_DNA"/>
</dbReference>
<dbReference type="PROSITE" id="PS51725">
    <property type="entry name" value="ABM"/>
    <property type="match status" value="1"/>
</dbReference>
<dbReference type="InterPro" id="IPR038762">
    <property type="entry name" value="ABM_predict"/>
</dbReference>
<reference evidence="3 4" key="1">
    <citation type="submission" date="2023-01" db="EMBL/GenBank/DDBJ databases">
        <title>Minimal conservation of predation-associated metabolite biosynthetic gene clusters underscores biosynthetic potential of Myxococcota including descriptions for ten novel species: Archangium lansinium sp. nov., Myxococcus landrumus sp. nov., Nannocystis bai.</title>
        <authorList>
            <person name="Ahearne A."/>
            <person name="Stevens C."/>
            <person name="Dowd S."/>
        </authorList>
    </citation>
    <scope>NUCLEOTIDE SEQUENCE [LARGE SCALE GENOMIC DNA]</scope>
    <source>
        <strain evidence="3 4">WIWO2</strain>
    </source>
</reference>
<keyword evidence="1" id="KW-0812">Transmembrane</keyword>
<sequence length="183" mass="20184">MSQTIHVAITRRVQKEHAEAFERDLAEFARRSLDEPGALGVHLLRPAPGSGSMEYGILRSFASEADREAFYRTDLYKDWLAKVEPMVEGKPIYRELGGLEAWFPHPRGASPPRWKMALLTWIAVWPVSMAVPAALVPLLGERLPRALAAAVIAAGIVVTLTWAVMPLLVKLAAPWLNPTNGDP</sequence>
<feature type="transmembrane region" description="Helical" evidence="1">
    <location>
        <begin position="117"/>
        <end position="140"/>
    </location>
</feature>
<dbReference type="InterPro" id="IPR007138">
    <property type="entry name" value="ABM_dom"/>
</dbReference>
<feature type="domain" description="ABM" evidence="2">
    <location>
        <begin position="5"/>
        <end position="96"/>
    </location>
</feature>
<keyword evidence="3" id="KW-0503">Monooxygenase</keyword>
<dbReference type="Gene3D" id="3.30.70.100">
    <property type="match status" value="1"/>
</dbReference>
<keyword evidence="1" id="KW-0472">Membrane</keyword>
<dbReference type="Proteomes" id="UP001217485">
    <property type="component" value="Unassembled WGS sequence"/>
</dbReference>
<keyword evidence="4" id="KW-1185">Reference proteome</keyword>
<keyword evidence="3" id="KW-0560">Oxidoreductase</keyword>
<evidence type="ECO:0000256" key="1">
    <source>
        <dbReference type="SAM" id="Phobius"/>
    </source>
</evidence>
<name>A0ABT5BRG0_9BACT</name>
<organism evidence="3 4">
    <name type="scientific">Sorangium atrum</name>
    <dbReference type="NCBI Taxonomy" id="2995308"/>
    <lineage>
        <taxon>Bacteria</taxon>
        <taxon>Pseudomonadati</taxon>
        <taxon>Myxococcota</taxon>
        <taxon>Polyangia</taxon>
        <taxon>Polyangiales</taxon>
        <taxon>Polyangiaceae</taxon>
        <taxon>Sorangium</taxon>
    </lineage>
</organism>